<dbReference type="Pfam" id="PF13193">
    <property type="entry name" value="AMP-binding_C"/>
    <property type="match status" value="1"/>
</dbReference>
<dbReference type="Gene3D" id="3.30.300.30">
    <property type="match status" value="1"/>
</dbReference>
<dbReference type="InterPro" id="IPR025110">
    <property type="entry name" value="AMP-bd_C"/>
</dbReference>
<dbReference type="InterPro" id="IPR042099">
    <property type="entry name" value="ANL_N_sf"/>
</dbReference>
<feature type="domain" description="AMP-binding enzyme C-terminal" evidence="5">
    <location>
        <begin position="422"/>
        <end position="497"/>
    </location>
</feature>
<dbReference type="SUPFAM" id="SSF56801">
    <property type="entry name" value="Acetyl-CoA synthetase-like"/>
    <property type="match status" value="1"/>
</dbReference>
<dbReference type="InterPro" id="IPR000873">
    <property type="entry name" value="AMP-dep_synth/lig_dom"/>
</dbReference>
<evidence type="ECO:0000313" key="6">
    <source>
        <dbReference type="EMBL" id="VFJ96277.1"/>
    </source>
</evidence>
<gene>
    <name evidence="6" type="ORF">BECKLFY1418B_GA0070995_108210</name>
</gene>
<keyword evidence="3" id="KW-0812">Transmembrane</keyword>
<name>A0A450UUR9_9GAMM</name>
<feature type="domain" description="AMP-dependent synthetase/ligase" evidence="4">
    <location>
        <begin position="8"/>
        <end position="372"/>
    </location>
</feature>
<evidence type="ECO:0000256" key="2">
    <source>
        <dbReference type="ARBA" id="ARBA00022598"/>
    </source>
</evidence>
<dbReference type="GO" id="GO:0031956">
    <property type="term" value="F:medium-chain fatty acid-CoA ligase activity"/>
    <property type="evidence" value="ECO:0007669"/>
    <property type="project" value="TreeGrafter"/>
</dbReference>
<keyword evidence="3" id="KW-1133">Transmembrane helix</keyword>
<dbReference type="FunFam" id="3.30.300.30:FF:000008">
    <property type="entry name" value="2,3-dihydroxybenzoate-AMP ligase"/>
    <property type="match status" value="1"/>
</dbReference>
<reference evidence="6" key="1">
    <citation type="submission" date="2019-02" db="EMBL/GenBank/DDBJ databases">
        <authorList>
            <person name="Gruber-Vodicka R. H."/>
            <person name="Seah K. B. B."/>
        </authorList>
    </citation>
    <scope>NUCLEOTIDE SEQUENCE</scope>
    <source>
        <strain evidence="6">BECK_M7</strain>
    </source>
</reference>
<comment type="similarity">
    <text evidence="1">Belongs to the ATP-dependent AMP-binding enzyme family.</text>
</comment>
<keyword evidence="3" id="KW-0472">Membrane</keyword>
<evidence type="ECO:0000256" key="3">
    <source>
        <dbReference type="SAM" id="Phobius"/>
    </source>
</evidence>
<dbReference type="InterPro" id="IPR045851">
    <property type="entry name" value="AMP-bd_C_sf"/>
</dbReference>
<dbReference type="Gene3D" id="3.40.50.12780">
    <property type="entry name" value="N-terminal domain of ligase-like"/>
    <property type="match status" value="1"/>
</dbReference>
<dbReference type="GO" id="GO:0006631">
    <property type="term" value="P:fatty acid metabolic process"/>
    <property type="evidence" value="ECO:0007669"/>
    <property type="project" value="TreeGrafter"/>
</dbReference>
<dbReference type="CDD" id="cd17631">
    <property type="entry name" value="FACL_FadD13-like"/>
    <property type="match status" value="1"/>
</dbReference>
<feature type="transmembrane region" description="Helical" evidence="3">
    <location>
        <begin position="208"/>
        <end position="228"/>
    </location>
</feature>
<evidence type="ECO:0000256" key="1">
    <source>
        <dbReference type="ARBA" id="ARBA00006432"/>
    </source>
</evidence>
<dbReference type="EMBL" id="CAADFF010000082">
    <property type="protein sequence ID" value="VFJ96277.1"/>
    <property type="molecule type" value="Genomic_DNA"/>
</dbReference>
<dbReference type="PANTHER" id="PTHR43201:SF5">
    <property type="entry name" value="MEDIUM-CHAIN ACYL-COA LIGASE ACSF2, MITOCHONDRIAL"/>
    <property type="match status" value="1"/>
</dbReference>
<evidence type="ECO:0000259" key="4">
    <source>
        <dbReference type="Pfam" id="PF00501"/>
    </source>
</evidence>
<organism evidence="6">
    <name type="scientific">Candidatus Kentrum sp. LFY</name>
    <dbReference type="NCBI Taxonomy" id="2126342"/>
    <lineage>
        <taxon>Bacteria</taxon>
        <taxon>Pseudomonadati</taxon>
        <taxon>Pseudomonadota</taxon>
        <taxon>Gammaproteobacteria</taxon>
        <taxon>Candidatus Kentrum</taxon>
    </lineage>
</organism>
<proteinExistence type="inferred from homology"/>
<evidence type="ECO:0000259" key="5">
    <source>
        <dbReference type="Pfam" id="PF13193"/>
    </source>
</evidence>
<protein>
    <submittedName>
        <fullName evidence="6">Fatty-acyl-CoA synthase</fullName>
    </submittedName>
</protein>
<dbReference type="PANTHER" id="PTHR43201">
    <property type="entry name" value="ACYL-COA SYNTHETASE"/>
    <property type="match status" value="1"/>
</dbReference>
<dbReference type="NCBIfam" id="NF004837">
    <property type="entry name" value="PRK06187.1"/>
    <property type="match status" value="1"/>
</dbReference>
<accession>A0A450UUR9</accession>
<keyword evidence="2" id="KW-0436">Ligase</keyword>
<dbReference type="AlphaFoldDB" id="A0A450UUR9"/>
<dbReference type="Pfam" id="PF00501">
    <property type="entry name" value="AMP-binding"/>
    <property type="match status" value="1"/>
</dbReference>
<sequence length="510" mass="56222">MNVDNLLRTRASLTPDREALLELATGRRFTFAELNLRANRLADSLRKRLGIQEGDRVSILAHNSVAYVDLFYAVGKIGAILTPLNWRLVGQELAHIANDSCPRVLFVGADFVEVASEISRAIPDCQIVSIDDAQLPGTPSYEEILASGSEAEPESANLSDETPYCLLYTSGTTGSSPKGAVIPHRQVLWNCINTVASWGLTEHDVSPIFVPLFHAGGLFAFLIPLFYIGGRIVLARSLDVDQSLQVIQQERCTVILGVPTIYQMWFNSPLFPQADFRHVRWFVSGGAPCPKTLIDAWREAKGITFRQGYGLTEVGPNCFTMTDEESVPKTGSVGKPIFHTRMRIVDDKNKDVPTGEVGELLIAGPHICSGYWNNPSATAKAIEDGWFRTGDMAYRDADGFYYIVGRFKDMIISGGENIYAAEVEAAFLEHPDVMEVALIGQADEKFGEVGLMIVVPRPGKSPTVEELLKACEQRLARYKIPNRVIFTDALPYSPYGKVQKAELRKNFGSG</sequence>